<organism evidence="7 8">
    <name type="scientific">Marinobacterium alkalitolerans</name>
    <dbReference type="NCBI Taxonomy" id="1542925"/>
    <lineage>
        <taxon>Bacteria</taxon>
        <taxon>Pseudomonadati</taxon>
        <taxon>Pseudomonadota</taxon>
        <taxon>Gammaproteobacteria</taxon>
        <taxon>Oceanospirillales</taxon>
        <taxon>Oceanospirillaceae</taxon>
        <taxon>Marinobacterium</taxon>
    </lineage>
</organism>
<dbReference type="InterPro" id="IPR036052">
    <property type="entry name" value="TrpB-like_PALP_sf"/>
</dbReference>
<evidence type="ECO:0000313" key="8">
    <source>
        <dbReference type="Proteomes" id="UP000810171"/>
    </source>
</evidence>
<evidence type="ECO:0000313" key="7">
    <source>
        <dbReference type="EMBL" id="MBP0048301.1"/>
    </source>
</evidence>
<feature type="domain" description="Tryptophan synthase beta chain-like PALP" evidence="6">
    <location>
        <begin position="34"/>
        <end position="324"/>
    </location>
</feature>
<dbReference type="Proteomes" id="UP000810171">
    <property type="component" value="Unassembled WGS sequence"/>
</dbReference>
<dbReference type="InterPro" id="IPR050147">
    <property type="entry name" value="Ser/Thr_Dehydratase"/>
</dbReference>
<accession>A0ABS3Z9K7</accession>
<protein>
    <submittedName>
        <fullName evidence="7">Threonine ammonia-lyase IlvA</fullName>
        <ecNumber evidence="7">4.3.1.19</ecNumber>
    </submittedName>
</protein>
<proteinExistence type="inferred from homology"/>
<dbReference type="NCBIfam" id="NF006390">
    <property type="entry name" value="PRK08639.1"/>
    <property type="match status" value="1"/>
</dbReference>
<comment type="similarity">
    <text evidence="2">Belongs to the ACC deaminase/D-cysteine desulfhydrase family.</text>
</comment>
<dbReference type="InterPro" id="IPR027278">
    <property type="entry name" value="ACCD_DCysDesulf"/>
</dbReference>
<comment type="caution">
    <text evidence="7">The sequence shown here is derived from an EMBL/GenBank/DDBJ whole genome shotgun (WGS) entry which is preliminary data.</text>
</comment>
<evidence type="ECO:0000259" key="6">
    <source>
        <dbReference type="Pfam" id="PF00291"/>
    </source>
</evidence>
<comment type="cofactor">
    <cofactor evidence="1">
        <name>pyridoxal 5'-phosphate</name>
        <dbReference type="ChEBI" id="CHEBI:597326"/>
    </cofactor>
</comment>
<dbReference type="PANTHER" id="PTHR48078">
    <property type="entry name" value="THREONINE DEHYDRATASE, MITOCHONDRIAL-RELATED"/>
    <property type="match status" value="1"/>
</dbReference>
<evidence type="ECO:0000256" key="5">
    <source>
        <dbReference type="ARBA" id="ARBA00023239"/>
    </source>
</evidence>
<dbReference type="PIRSF" id="PIRSF006278">
    <property type="entry name" value="ACCD_DCysDesulf"/>
    <property type="match status" value="1"/>
</dbReference>
<gene>
    <name evidence="7" type="primary">ilvA</name>
    <name evidence="7" type="ORF">H9C73_06100</name>
</gene>
<dbReference type="Pfam" id="PF00291">
    <property type="entry name" value="PALP"/>
    <property type="match status" value="1"/>
</dbReference>
<comment type="similarity">
    <text evidence="3">Belongs to the serine/threonine dehydratase family.</text>
</comment>
<dbReference type="InterPro" id="IPR000634">
    <property type="entry name" value="Ser/Thr_deHydtase_PyrdxlP-BS"/>
</dbReference>
<dbReference type="PROSITE" id="PS00165">
    <property type="entry name" value="DEHYDRATASE_SER_THR"/>
    <property type="match status" value="1"/>
</dbReference>
<dbReference type="SUPFAM" id="SSF53686">
    <property type="entry name" value="Tryptophan synthase beta subunit-like PLP-dependent enzymes"/>
    <property type="match status" value="1"/>
</dbReference>
<dbReference type="RefSeq" id="WP_209286921.1">
    <property type="nucleotide sequence ID" value="NZ_JACVEW010000007.1"/>
</dbReference>
<dbReference type="InterPro" id="IPR001926">
    <property type="entry name" value="TrpB-like_PALP"/>
</dbReference>
<dbReference type="EC" id="4.3.1.19" evidence="7"/>
<dbReference type="PANTHER" id="PTHR48078:SF11">
    <property type="entry name" value="THREONINE DEHYDRATASE, MITOCHONDRIAL"/>
    <property type="match status" value="1"/>
</dbReference>
<evidence type="ECO:0000256" key="1">
    <source>
        <dbReference type="ARBA" id="ARBA00001933"/>
    </source>
</evidence>
<keyword evidence="8" id="KW-1185">Reference proteome</keyword>
<reference evidence="7 8" key="1">
    <citation type="submission" date="2020-09" db="EMBL/GenBank/DDBJ databases">
        <authorList>
            <person name="Tanuku N.R.S."/>
        </authorList>
    </citation>
    <scope>NUCLEOTIDE SEQUENCE [LARGE SCALE GENOMIC DNA]</scope>
    <source>
        <strain evidence="7 8">AK62</strain>
    </source>
</reference>
<evidence type="ECO:0000256" key="3">
    <source>
        <dbReference type="ARBA" id="ARBA00010869"/>
    </source>
</evidence>
<keyword evidence="5 7" id="KW-0456">Lyase</keyword>
<dbReference type="Gene3D" id="3.40.50.1100">
    <property type="match status" value="2"/>
</dbReference>
<evidence type="ECO:0000256" key="2">
    <source>
        <dbReference type="ARBA" id="ARBA00008639"/>
    </source>
</evidence>
<dbReference type="GO" id="GO:0004794">
    <property type="term" value="F:threonine deaminase activity"/>
    <property type="evidence" value="ECO:0007669"/>
    <property type="project" value="UniProtKB-EC"/>
</dbReference>
<keyword evidence="4" id="KW-0663">Pyridoxal phosphate</keyword>
<sequence length="344" mass="37077">MTAAVALTESDSLNDRLPTLEDIVGAAARMQGIVQHTPLQKSEFLSRKYQAEVLLKREDLQPVRSFKLRGAYNRISQLSRAERQRGVVCASAGNHAQGVAFACSALNIQGTLFMPANTPALKVNKVRQFGGSHVKVVLTGHTFDEACQAARAREAESGATFIHPFDDPDVIAGQGTLALEILDDSAGTPIDYLFTPVGGGGLASGISTVFHHHSPTTRLIGVEPSEAAALQHSRKAGHNLTLDRIDPFIDGASTQRIGERCFDICNERLHRVLTVEDQQTCQALIDLYQEEAIVAELAASLSVAALEQCREEIIGKRVVCIVSGGNNDFSRAHQIMEKAKGTNG</sequence>
<evidence type="ECO:0000256" key="4">
    <source>
        <dbReference type="ARBA" id="ARBA00022898"/>
    </source>
</evidence>
<name>A0ABS3Z9K7_9GAMM</name>
<dbReference type="EMBL" id="JACVEW010000007">
    <property type="protein sequence ID" value="MBP0048301.1"/>
    <property type="molecule type" value="Genomic_DNA"/>
</dbReference>
<dbReference type="CDD" id="cd01562">
    <property type="entry name" value="Thr-dehyd"/>
    <property type="match status" value="1"/>
</dbReference>